<dbReference type="RefSeq" id="WP_320326598.1">
    <property type="nucleotide sequence ID" value="NZ_JALBUS010000025.1"/>
</dbReference>
<feature type="binding site" evidence="6">
    <location>
        <begin position="12"/>
        <end position="14"/>
    </location>
    <ligand>
        <name>N(1)-(5-phospho-beta-D-ribosyl)glycinamide</name>
        <dbReference type="ChEBI" id="CHEBI:143788"/>
    </ligand>
</feature>
<evidence type="ECO:0000256" key="6">
    <source>
        <dbReference type="HAMAP-Rule" id="MF_01930"/>
    </source>
</evidence>
<gene>
    <name evidence="6 8" type="primary">purN</name>
    <name evidence="8" type="ORF">MOZ64_10965</name>
</gene>
<keyword evidence="9" id="KW-1185">Reference proteome</keyword>
<comment type="caution">
    <text evidence="6">Lacks conserved residue(s) required for the propagation of feature annotation.</text>
</comment>
<dbReference type="Proteomes" id="UP001285244">
    <property type="component" value="Unassembled WGS sequence"/>
</dbReference>
<feature type="site" description="Raises pKa of active site His" evidence="6">
    <location>
        <position position="145"/>
    </location>
</feature>
<dbReference type="PANTHER" id="PTHR43369:SF2">
    <property type="entry name" value="PHOSPHORIBOSYLGLYCINAMIDE FORMYLTRANSFERASE"/>
    <property type="match status" value="1"/>
</dbReference>
<evidence type="ECO:0000256" key="1">
    <source>
        <dbReference type="ARBA" id="ARBA00005054"/>
    </source>
</evidence>
<dbReference type="HAMAP" id="MF_01930">
    <property type="entry name" value="PurN"/>
    <property type="match status" value="1"/>
</dbReference>
<comment type="catalytic activity">
    <reaction evidence="5 6">
        <text>N(1)-(5-phospho-beta-D-ribosyl)glycinamide + (6R)-10-formyltetrahydrofolate = N(2)-formyl-N(1)-(5-phospho-beta-D-ribosyl)glycinamide + (6S)-5,6,7,8-tetrahydrofolate + H(+)</text>
        <dbReference type="Rhea" id="RHEA:15053"/>
        <dbReference type="ChEBI" id="CHEBI:15378"/>
        <dbReference type="ChEBI" id="CHEBI:57453"/>
        <dbReference type="ChEBI" id="CHEBI:143788"/>
        <dbReference type="ChEBI" id="CHEBI:147286"/>
        <dbReference type="ChEBI" id="CHEBI:195366"/>
        <dbReference type="EC" id="2.1.2.2"/>
    </reaction>
</comment>
<evidence type="ECO:0000313" key="8">
    <source>
        <dbReference type="EMBL" id="MDX8418354.1"/>
    </source>
</evidence>
<dbReference type="PROSITE" id="PS00373">
    <property type="entry name" value="GART"/>
    <property type="match status" value="1"/>
</dbReference>
<protein>
    <recommendedName>
        <fullName evidence="6">Phosphoribosylglycinamide formyltransferase</fullName>
        <ecNumber evidence="6">2.1.2.2</ecNumber>
    </recommendedName>
    <alternativeName>
        <fullName evidence="6">5'-phosphoribosylglycinamide transformylase</fullName>
    </alternativeName>
    <alternativeName>
        <fullName evidence="6">GAR transformylase</fullName>
        <shortName evidence="6">GART</shortName>
    </alternativeName>
</protein>
<feature type="active site" description="Proton donor" evidence="6">
    <location>
        <position position="109"/>
    </location>
</feature>
<organism evidence="8 9">
    <name type="scientific">Absicoccus intestinalis</name>
    <dbReference type="NCBI Taxonomy" id="2926319"/>
    <lineage>
        <taxon>Bacteria</taxon>
        <taxon>Bacillati</taxon>
        <taxon>Bacillota</taxon>
        <taxon>Erysipelotrichia</taxon>
        <taxon>Erysipelotrichales</taxon>
        <taxon>Erysipelotrichaceae</taxon>
        <taxon>Absicoccus</taxon>
    </lineage>
</organism>
<keyword evidence="3 6" id="KW-0658">Purine biosynthesis</keyword>
<reference evidence="8 9" key="1">
    <citation type="submission" date="2022-03" db="EMBL/GenBank/DDBJ databases">
        <title>Novel taxa within the pig intestine.</title>
        <authorList>
            <person name="Wylensek D."/>
            <person name="Bishof K."/>
            <person name="Afrizal A."/>
            <person name="Clavel T."/>
        </authorList>
    </citation>
    <scope>NUCLEOTIDE SEQUENCE [LARGE SCALE GENOMIC DNA]</scope>
    <source>
        <strain evidence="8 9">Cla-KB-P134</strain>
    </source>
</reference>
<sequence length="195" mass="22336">MINIAIFASGSGTNFEAIMKHIQDGSLPVSCQCLIVDKSDAYCIQRAEKYNVQSFFVNPKRYANKEEYETMILHILQDKKVDLIVLSGYMRYIGKVLLEAYPNRIINIHPAYLPEFPGAHAILDAFEAHAKQTGVTVHYVDEGVDTGPIIQQRRLDIDPNWDLATLETHVHAIEYDLFWRVIKEVAEKIEQEKNE</sequence>
<keyword evidence="2 6" id="KW-0808">Transferase</keyword>
<dbReference type="InterPro" id="IPR004607">
    <property type="entry name" value="GART"/>
</dbReference>
<dbReference type="EMBL" id="JALBUS010000025">
    <property type="protein sequence ID" value="MDX8418354.1"/>
    <property type="molecule type" value="Genomic_DNA"/>
</dbReference>
<evidence type="ECO:0000256" key="2">
    <source>
        <dbReference type="ARBA" id="ARBA00022679"/>
    </source>
</evidence>
<comment type="function">
    <text evidence="6">Catalyzes the transfer of a formyl group from 10-formyltetrahydrofolate to 5-phospho-ribosyl-glycinamide (GAR), producing 5-phospho-ribosyl-N-formylglycinamide (FGAR) and tetrahydrofolate.</text>
</comment>
<evidence type="ECO:0000259" key="7">
    <source>
        <dbReference type="Pfam" id="PF00551"/>
    </source>
</evidence>
<feature type="domain" description="Formyl transferase N-terminal" evidence="7">
    <location>
        <begin position="3"/>
        <end position="182"/>
    </location>
</feature>
<accession>A0ABU4WP65</accession>
<comment type="caution">
    <text evidence="8">The sequence shown here is derived from an EMBL/GenBank/DDBJ whole genome shotgun (WGS) entry which is preliminary data.</text>
</comment>
<evidence type="ECO:0000256" key="3">
    <source>
        <dbReference type="ARBA" id="ARBA00022755"/>
    </source>
</evidence>
<comment type="similarity">
    <text evidence="4 6">Belongs to the GART family.</text>
</comment>
<evidence type="ECO:0000256" key="4">
    <source>
        <dbReference type="ARBA" id="ARBA00038440"/>
    </source>
</evidence>
<evidence type="ECO:0000256" key="5">
    <source>
        <dbReference type="ARBA" id="ARBA00047664"/>
    </source>
</evidence>
<comment type="pathway">
    <text evidence="1 6">Purine metabolism; IMP biosynthesis via de novo pathway; N(2)-formyl-N(1)-(5-phospho-D-ribosyl)glycinamide from N(1)-(5-phospho-D-ribosyl)glycinamide (10-formyl THF route): step 1/1.</text>
</comment>
<name>A0ABU4WP65_9FIRM</name>
<dbReference type="NCBIfam" id="TIGR00639">
    <property type="entry name" value="PurN"/>
    <property type="match status" value="1"/>
</dbReference>
<dbReference type="Pfam" id="PF00551">
    <property type="entry name" value="Formyl_trans_N"/>
    <property type="match status" value="1"/>
</dbReference>
<dbReference type="PANTHER" id="PTHR43369">
    <property type="entry name" value="PHOSPHORIBOSYLGLYCINAMIDE FORMYLTRANSFERASE"/>
    <property type="match status" value="1"/>
</dbReference>
<feature type="binding site" evidence="6">
    <location>
        <position position="107"/>
    </location>
    <ligand>
        <name>(6R)-10-formyltetrahydrofolate</name>
        <dbReference type="ChEBI" id="CHEBI:195366"/>
    </ligand>
</feature>
<evidence type="ECO:0000313" key="9">
    <source>
        <dbReference type="Proteomes" id="UP001285244"/>
    </source>
</evidence>
<proteinExistence type="inferred from homology"/>
<dbReference type="EC" id="2.1.2.2" evidence="6"/>
<dbReference type="CDD" id="cd08645">
    <property type="entry name" value="FMT_core_GART"/>
    <property type="match status" value="1"/>
</dbReference>
<dbReference type="InterPro" id="IPR036477">
    <property type="entry name" value="Formyl_transf_N_sf"/>
</dbReference>
<dbReference type="InterPro" id="IPR002376">
    <property type="entry name" value="Formyl_transf_N"/>
</dbReference>
<dbReference type="SUPFAM" id="SSF53328">
    <property type="entry name" value="Formyltransferase"/>
    <property type="match status" value="1"/>
</dbReference>
<dbReference type="Gene3D" id="3.40.50.170">
    <property type="entry name" value="Formyl transferase, N-terminal domain"/>
    <property type="match status" value="1"/>
</dbReference>
<dbReference type="GO" id="GO:0004644">
    <property type="term" value="F:phosphoribosylglycinamide formyltransferase activity"/>
    <property type="evidence" value="ECO:0007669"/>
    <property type="project" value="UniProtKB-EC"/>
</dbReference>
<dbReference type="InterPro" id="IPR001555">
    <property type="entry name" value="GART_AS"/>
</dbReference>
<feature type="binding site" evidence="6">
    <location>
        <position position="65"/>
    </location>
    <ligand>
        <name>(6R)-10-formyltetrahydrofolate</name>
        <dbReference type="ChEBI" id="CHEBI:195366"/>
    </ligand>
</feature>